<proteinExistence type="predicted"/>
<keyword evidence="1" id="KW-1133">Transmembrane helix</keyword>
<evidence type="ECO:0000313" key="2">
    <source>
        <dbReference type="EMBL" id="RMI39869.1"/>
    </source>
</evidence>
<comment type="caution">
    <text evidence="2">The sequence shown here is derived from an EMBL/GenBank/DDBJ whole genome shotgun (WGS) entry which is preliminary data.</text>
</comment>
<reference evidence="2 3" key="1">
    <citation type="submission" date="2018-10" db="EMBL/GenBank/DDBJ databases">
        <title>Isolation from soil.</title>
        <authorList>
            <person name="Hu J."/>
        </authorList>
    </citation>
    <scope>NUCLEOTIDE SEQUENCE [LARGE SCALE GENOMIC DNA]</scope>
    <source>
        <strain evidence="2 3">NEAU-Ht49</strain>
    </source>
</reference>
<gene>
    <name evidence="2" type="ORF">EBO15_28290</name>
</gene>
<evidence type="ECO:0000256" key="1">
    <source>
        <dbReference type="SAM" id="Phobius"/>
    </source>
</evidence>
<evidence type="ECO:0000313" key="3">
    <source>
        <dbReference type="Proteomes" id="UP000282674"/>
    </source>
</evidence>
<sequence length="99" mass="10819">MEGQPQTGEQLARIDTKLDVLISQHGHVAAQVTDHETRIRDQEAARIRADARLDDLTTRDADQEKRLRAADRWRYALPVTAAGSLLAGAAAIIAALGKH</sequence>
<dbReference type="EMBL" id="RFFG01000061">
    <property type="protein sequence ID" value="RMI39869.1"/>
    <property type="molecule type" value="Genomic_DNA"/>
</dbReference>
<dbReference type="AlphaFoldDB" id="A0A3M2LQZ1"/>
<keyword evidence="3" id="KW-1185">Reference proteome</keyword>
<dbReference type="RefSeq" id="WP_122197500.1">
    <property type="nucleotide sequence ID" value="NZ_JBHSKC010000034.1"/>
</dbReference>
<name>A0A3M2LQZ1_9ACTN</name>
<accession>A0A3M2LQZ1</accession>
<keyword evidence="1" id="KW-0812">Transmembrane</keyword>
<organism evidence="2 3">
    <name type="scientific">Actinomadura harenae</name>
    <dbReference type="NCBI Taxonomy" id="2483351"/>
    <lineage>
        <taxon>Bacteria</taxon>
        <taxon>Bacillati</taxon>
        <taxon>Actinomycetota</taxon>
        <taxon>Actinomycetes</taxon>
        <taxon>Streptosporangiales</taxon>
        <taxon>Thermomonosporaceae</taxon>
        <taxon>Actinomadura</taxon>
    </lineage>
</organism>
<protein>
    <submittedName>
        <fullName evidence="2">Uncharacterized protein</fullName>
    </submittedName>
</protein>
<keyword evidence="1" id="KW-0472">Membrane</keyword>
<feature type="transmembrane region" description="Helical" evidence="1">
    <location>
        <begin position="75"/>
        <end position="96"/>
    </location>
</feature>
<dbReference type="Proteomes" id="UP000282674">
    <property type="component" value="Unassembled WGS sequence"/>
</dbReference>
<dbReference type="OrthoDB" id="9925767at2"/>